<organism evidence="2">
    <name type="scientific">bioreactor metagenome</name>
    <dbReference type="NCBI Taxonomy" id="1076179"/>
    <lineage>
        <taxon>unclassified sequences</taxon>
        <taxon>metagenomes</taxon>
        <taxon>ecological metagenomes</taxon>
    </lineage>
</organism>
<dbReference type="GO" id="GO:0005524">
    <property type="term" value="F:ATP binding"/>
    <property type="evidence" value="ECO:0007669"/>
    <property type="project" value="InterPro"/>
</dbReference>
<dbReference type="GO" id="GO:0006353">
    <property type="term" value="P:DNA-templated transcription termination"/>
    <property type="evidence" value="ECO:0007669"/>
    <property type="project" value="InterPro"/>
</dbReference>
<dbReference type="PANTHER" id="PTHR46425:SF1">
    <property type="entry name" value="TRANSCRIPTION TERMINATION FACTOR RHO"/>
    <property type="match status" value="1"/>
</dbReference>
<proteinExistence type="predicted"/>
<evidence type="ECO:0000259" key="1">
    <source>
        <dbReference type="Pfam" id="PF00006"/>
    </source>
</evidence>
<reference evidence="2" key="1">
    <citation type="submission" date="2019-08" db="EMBL/GenBank/DDBJ databases">
        <authorList>
            <person name="Kucharzyk K."/>
            <person name="Murdoch R.W."/>
            <person name="Higgins S."/>
            <person name="Loffler F."/>
        </authorList>
    </citation>
    <scope>NUCLEOTIDE SEQUENCE</scope>
</reference>
<dbReference type="InterPro" id="IPR000194">
    <property type="entry name" value="ATPase_F1/V1/A1_a/bsu_nucl-bd"/>
</dbReference>
<dbReference type="Pfam" id="PF00006">
    <property type="entry name" value="ATP-synt_ab"/>
    <property type="match status" value="1"/>
</dbReference>
<dbReference type="GO" id="GO:0008186">
    <property type="term" value="F:ATP-dependent activity, acting on RNA"/>
    <property type="evidence" value="ECO:0007669"/>
    <property type="project" value="InterPro"/>
</dbReference>
<dbReference type="Gene3D" id="3.40.50.300">
    <property type="entry name" value="P-loop containing nucleotide triphosphate hydrolases"/>
    <property type="match status" value="1"/>
</dbReference>
<dbReference type="AlphaFoldDB" id="A0A645HN76"/>
<dbReference type="InterPro" id="IPR027417">
    <property type="entry name" value="P-loop_NTPase"/>
</dbReference>
<dbReference type="GO" id="GO:0016787">
    <property type="term" value="F:hydrolase activity"/>
    <property type="evidence" value="ECO:0007669"/>
    <property type="project" value="UniProtKB-KW"/>
</dbReference>
<dbReference type="SUPFAM" id="SSF52540">
    <property type="entry name" value="P-loop containing nucleoside triphosphate hydrolases"/>
    <property type="match status" value="1"/>
</dbReference>
<evidence type="ECO:0000313" key="2">
    <source>
        <dbReference type="EMBL" id="MPN39902.1"/>
    </source>
</evidence>
<gene>
    <name evidence="2" type="primary">rho_32</name>
    <name evidence="2" type="ORF">SDC9_187436</name>
</gene>
<sequence>MRLVEMGKDVVILLDSLTRLSRAYNLTIPPTGRTLSGGMDPGALHKPKRFFGAARKIENGGSLTIIATALTETGSRMDDMVYEEFKGTGNMEIHLDRKLSERRIFPAIDIYKSGTRREDLLLSAEELEAVRTIRRVLAGGNPADVTEHLIGMLEKTNNNEEFLQRLRDWVGIYEKDGCTTMSTSRYGK</sequence>
<dbReference type="PANTHER" id="PTHR46425">
    <property type="entry name" value="TRANSCRIPTION TERMINATION FACTOR RHO"/>
    <property type="match status" value="1"/>
</dbReference>
<protein>
    <submittedName>
        <fullName evidence="2">Transcription termination factor Rho</fullName>
        <ecNumber evidence="2">3.6.4.-</ecNumber>
    </submittedName>
</protein>
<dbReference type="EC" id="3.6.4.-" evidence="2"/>
<dbReference type="GO" id="GO:0003723">
    <property type="term" value="F:RNA binding"/>
    <property type="evidence" value="ECO:0007669"/>
    <property type="project" value="InterPro"/>
</dbReference>
<name>A0A645HN76_9ZZZZ</name>
<accession>A0A645HN76</accession>
<keyword evidence="2" id="KW-0378">Hydrolase</keyword>
<feature type="domain" description="ATPase F1/V1/A1 complex alpha/beta subunit nucleotide-binding" evidence="1">
    <location>
        <begin position="4"/>
        <end position="113"/>
    </location>
</feature>
<dbReference type="InterPro" id="IPR004665">
    <property type="entry name" value="Term_rho"/>
</dbReference>
<dbReference type="EMBL" id="VSSQ01096000">
    <property type="protein sequence ID" value="MPN39902.1"/>
    <property type="molecule type" value="Genomic_DNA"/>
</dbReference>
<comment type="caution">
    <text evidence="2">The sequence shown here is derived from an EMBL/GenBank/DDBJ whole genome shotgun (WGS) entry which is preliminary data.</text>
</comment>